<sequence>MRELVIIAIKEFRDGIRNRWFLGATAALVLFSLSLTFLGSAPAGTVGVDQLAVTIVSLASLSVFLLPLMALLLSYDALVGEVERGTMLLLLTYPLSRSDIIIGKFLGQTLGLGLATVLGFGSAALVLVSGGIESTNWMAFGALIGSSVVLGAAFVALGLAISAMPRQRSAAAALAFGVWLCLVIVYDMALLGALVADGGEGISAPVFDMLLTVNPADAFRMINLSGFEDVRVAAGLVVSDLEGIGNGFAPVLSLGMWVVVPLILAVVLFRRKQL</sequence>
<dbReference type="AlphaFoldDB" id="A0A285THT7"/>
<dbReference type="PANTHER" id="PTHR43471">
    <property type="entry name" value="ABC TRANSPORTER PERMEASE"/>
    <property type="match status" value="1"/>
</dbReference>
<keyword evidence="1" id="KW-0472">Membrane</keyword>
<accession>A0A285THT7</accession>
<dbReference type="GO" id="GO:0140359">
    <property type="term" value="F:ABC-type transporter activity"/>
    <property type="evidence" value="ECO:0007669"/>
    <property type="project" value="InterPro"/>
</dbReference>
<evidence type="ECO:0000256" key="1">
    <source>
        <dbReference type="SAM" id="Phobius"/>
    </source>
</evidence>
<keyword evidence="1" id="KW-1133">Transmembrane helix</keyword>
<dbReference type="RefSeq" id="WP_097051951.1">
    <property type="nucleotide sequence ID" value="NZ_OBMM01000003.1"/>
</dbReference>
<dbReference type="Pfam" id="PF12679">
    <property type="entry name" value="ABC2_membrane_2"/>
    <property type="match status" value="1"/>
</dbReference>
<keyword evidence="1" id="KW-0812">Transmembrane</keyword>
<reference evidence="2 3" key="1">
    <citation type="submission" date="2017-08" db="EMBL/GenBank/DDBJ databases">
        <authorList>
            <person name="de Groot N.N."/>
        </authorList>
    </citation>
    <scope>NUCLEOTIDE SEQUENCE [LARGE SCALE GENOMIC DNA]</scope>
    <source>
        <strain evidence="2 3">USBA 78</strain>
    </source>
</reference>
<organism evidence="2 3">
    <name type="scientific">Thalassospira xiamenensis</name>
    <dbReference type="NCBI Taxonomy" id="220697"/>
    <lineage>
        <taxon>Bacteria</taxon>
        <taxon>Pseudomonadati</taxon>
        <taxon>Pseudomonadota</taxon>
        <taxon>Alphaproteobacteria</taxon>
        <taxon>Rhodospirillales</taxon>
        <taxon>Thalassospiraceae</taxon>
        <taxon>Thalassospira</taxon>
    </lineage>
</organism>
<dbReference type="PANTHER" id="PTHR43471:SF1">
    <property type="entry name" value="ABC TRANSPORTER PERMEASE PROTEIN NOSY-RELATED"/>
    <property type="match status" value="1"/>
</dbReference>
<name>A0A285THT7_9PROT</name>
<feature type="transmembrane region" description="Helical" evidence="1">
    <location>
        <begin position="248"/>
        <end position="269"/>
    </location>
</feature>
<feature type="transmembrane region" description="Helical" evidence="1">
    <location>
        <begin position="138"/>
        <end position="161"/>
    </location>
</feature>
<feature type="transmembrane region" description="Helical" evidence="1">
    <location>
        <begin position="20"/>
        <end position="39"/>
    </location>
</feature>
<feature type="transmembrane region" description="Helical" evidence="1">
    <location>
        <begin position="110"/>
        <end position="132"/>
    </location>
</feature>
<proteinExistence type="predicted"/>
<dbReference type="GO" id="GO:0005886">
    <property type="term" value="C:plasma membrane"/>
    <property type="evidence" value="ECO:0007669"/>
    <property type="project" value="UniProtKB-SubCell"/>
</dbReference>
<dbReference type="Proteomes" id="UP000219068">
    <property type="component" value="Unassembled WGS sequence"/>
</dbReference>
<evidence type="ECO:0000313" key="3">
    <source>
        <dbReference type="Proteomes" id="UP000219068"/>
    </source>
</evidence>
<protein>
    <submittedName>
        <fullName evidence="2">Cu-processing system permease protein</fullName>
    </submittedName>
</protein>
<evidence type="ECO:0000313" key="2">
    <source>
        <dbReference type="EMBL" id="SOC20256.1"/>
    </source>
</evidence>
<feature type="transmembrane region" description="Helical" evidence="1">
    <location>
        <begin position="173"/>
        <end position="196"/>
    </location>
</feature>
<gene>
    <name evidence="2" type="ORF">SAMN05428964_10335</name>
</gene>
<feature type="transmembrane region" description="Helical" evidence="1">
    <location>
        <begin position="51"/>
        <end position="75"/>
    </location>
</feature>
<dbReference type="EMBL" id="OBMM01000003">
    <property type="protein sequence ID" value="SOC20256.1"/>
    <property type="molecule type" value="Genomic_DNA"/>
</dbReference>